<evidence type="ECO:0000313" key="5">
    <source>
        <dbReference type="EMBL" id="KAL0282543.1"/>
    </source>
</evidence>
<protein>
    <recommendedName>
        <fullName evidence="4">Bromo domain-containing protein</fullName>
    </recommendedName>
</protein>
<feature type="region of interest" description="Disordered" evidence="3">
    <location>
        <begin position="497"/>
        <end position="529"/>
    </location>
</feature>
<feature type="compositionally biased region" description="Low complexity" evidence="3">
    <location>
        <begin position="512"/>
        <end position="522"/>
    </location>
</feature>
<feature type="compositionally biased region" description="Basic and acidic residues" evidence="3">
    <location>
        <begin position="499"/>
        <end position="509"/>
    </location>
</feature>
<dbReference type="Pfam" id="PF00439">
    <property type="entry name" value="Bromodomain"/>
    <property type="match status" value="1"/>
</dbReference>
<dbReference type="InterPro" id="IPR051831">
    <property type="entry name" value="Bromodomain_contain_prot"/>
</dbReference>
<evidence type="ECO:0000256" key="1">
    <source>
        <dbReference type="ARBA" id="ARBA00023117"/>
    </source>
</evidence>
<feature type="compositionally biased region" description="Basic and acidic residues" evidence="3">
    <location>
        <begin position="451"/>
        <end position="483"/>
    </location>
</feature>
<reference evidence="5" key="1">
    <citation type="submission" date="2020-06" db="EMBL/GenBank/DDBJ databases">
        <authorList>
            <person name="Li T."/>
            <person name="Hu X."/>
            <person name="Zhang T."/>
            <person name="Song X."/>
            <person name="Zhang H."/>
            <person name="Dai N."/>
            <person name="Sheng W."/>
            <person name="Hou X."/>
            <person name="Wei L."/>
        </authorList>
    </citation>
    <scope>NUCLEOTIDE SEQUENCE</scope>
    <source>
        <strain evidence="5">G01</strain>
        <tissue evidence="5">Leaf</tissue>
    </source>
</reference>
<dbReference type="EMBL" id="JACGWK010001806">
    <property type="protein sequence ID" value="KAL0282543.1"/>
    <property type="molecule type" value="Genomic_DNA"/>
</dbReference>
<proteinExistence type="predicted"/>
<dbReference type="PROSITE" id="PS50014">
    <property type="entry name" value="BROMODOMAIN_2"/>
    <property type="match status" value="1"/>
</dbReference>
<feature type="domain" description="Bromo" evidence="4">
    <location>
        <begin position="158"/>
        <end position="228"/>
    </location>
</feature>
<feature type="compositionally biased region" description="Basic and acidic residues" evidence="3">
    <location>
        <begin position="1"/>
        <end position="41"/>
    </location>
</feature>
<gene>
    <name evidence="5" type="ORF">Sangu_2942400</name>
</gene>
<organism evidence="5">
    <name type="scientific">Sesamum angustifolium</name>
    <dbReference type="NCBI Taxonomy" id="2727405"/>
    <lineage>
        <taxon>Eukaryota</taxon>
        <taxon>Viridiplantae</taxon>
        <taxon>Streptophyta</taxon>
        <taxon>Embryophyta</taxon>
        <taxon>Tracheophyta</taxon>
        <taxon>Spermatophyta</taxon>
        <taxon>Magnoliopsida</taxon>
        <taxon>eudicotyledons</taxon>
        <taxon>Gunneridae</taxon>
        <taxon>Pentapetalae</taxon>
        <taxon>asterids</taxon>
        <taxon>lamiids</taxon>
        <taxon>Lamiales</taxon>
        <taxon>Pedaliaceae</taxon>
        <taxon>Sesamum</taxon>
    </lineage>
</organism>
<reference evidence="5" key="2">
    <citation type="journal article" date="2024" name="Plant">
        <title>Genomic evolution and insights into agronomic trait innovations of Sesamum species.</title>
        <authorList>
            <person name="Miao H."/>
            <person name="Wang L."/>
            <person name="Qu L."/>
            <person name="Liu H."/>
            <person name="Sun Y."/>
            <person name="Le M."/>
            <person name="Wang Q."/>
            <person name="Wei S."/>
            <person name="Zheng Y."/>
            <person name="Lin W."/>
            <person name="Duan Y."/>
            <person name="Cao H."/>
            <person name="Xiong S."/>
            <person name="Wang X."/>
            <person name="Wei L."/>
            <person name="Li C."/>
            <person name="Ma Q."/>
            <person name="Ju M."/>
            <person name="Zhao R."/>
            <person name="Li G."/>
            <person name="Mu C."/>
            <person name="Tian Q."/>
            <person name="Mei H."/>
            <person name="Zhang T."/>
            <person name="Gao T."/>
            <person name="Zhang H."/>
        </authorList>
    </citation>
    <scope>NUCLEOTIDE SEQUENCE</scope>
    <source>
        <strain evidence="5">G01</strain>
    </source>
</reference>
<accession>A0AAW2ILG1</accession>
<dbReference type="CDD" id="cd04369">
    <property type="entry name" value="Bromodomain"/>
    <property type="match status" value="1"/>
</dbReference>
<evidence type="ECO:0000256" key="3">
    <source>
        <dbReference type="SAM" id="MobiDB-lite"/>
    </source>
</evidence>
<dbReference type="InterPro" id="IPR001487">
    <property type="entry name" value="Bromodomain"/>
</dbReference>
<comment type="caution">
    <text evidence="5">The sequence shown here is derived from an EMBL/GenBank/DDBJ whole genome shotgun (WGS) entry which is preliminary data.</text>
</comment>
<dbReference type="SUPFAM" id="SSF47370">
    <property type="entry name" value="Bromodomain"/>
    <property type="match status" value="1"/>
</dbReference>
<feature type="region of interest" description="Disordered" evidence="3">
    <location>
        <begin position="451"/>
        <end position="484"/>
    </location>
</feature>
<dbReference type="PRINTS" id="PR00503">
    <property type="entry name" value="BROMODOMAIN"/>
</dbReference>
<evidence type="ECO:0000256" key="2">
    <source>
        <dbReference type="PROSITE-ProRule" id="PRU00035"/>
    </source>
</evidence>
<evidence type="ECO:0000259" key="4">
    <source>
        <dbReference type="PROSITE" id="PS50014"/>
    </source>
</evidence>
<sequence>MGRRTIELGKGEKGQRAEGRGQVKTQKSDSDTRMGRDDGGLRRRSPRISALDACKQNHQSPLDEEQRQLSRTRTCRIKRKSDDAPKFAGVSKLAKQVWKGRDSSQNANLSTDCMWRSTPDLEMVKQNQKQDRDRAIKSGKTSIMPAKHILELVLDALQRRDTYEIFAEPVDPDEVEDYYEIIKEPMDFGTMRAKLHEGLYENLEQFEHDVFLIPENAMHFNSSTTIYFRQARAIHELAKKVFNALKTDPENFVLEFSGTRRRSMRRALSDMKSAIVDSDVSSKEKLHSPSTSTFRRSSKKNPGCNGMTQRDLITVRSIVFARKGPRDGRLMSSQVADRRFTYWTCVNNENDSVDSISYTTLDSLVLMNQGEINYKDSLMSFVKGLGPIAEKVARWKLLPQIEPKSRISAAKQRKSGTWDANTFRTFRDFAAGRCPALKACNIIDLTEDGEEAKGGNRRVDYGRAGKEKSDYSRAGKEKIDSHRRVNAIGKQDGIAMNRKSNEMGRRCTELKSSSGSRSNNTSLKDAAGKSDDNVRPVILALENTHANAAESKLRNKKSCIKWSVAVKKGQTDELSAVGQKEGNKSMPLMSQFTFDLPFLKARLNEMNVGSGEVKRATSFEKGGGAERALNCTQQAESIVMKPFLSRPSSFNKLDTTNLALEL</sequence>
<dbReference type="AlphaFoldDB" id="A0AAW2ILG1"/>
<name>A0AAW2ILG1_9LAMI</name>
<feature type="region of interest" description="Disordered" evidence="3">
    <location>
        <begin position="1"/>
        <end position="71"/>
    </location>
</feature>
<dbReference type="InterPro" id="IPR036427">
    <property type="entry name" value="Bromodomain-like_sf"/>
</dbReference>
<feature type="region of interest" description="Disordered" evidence="3">
    <location>
        <begin position="279"/>
        <end position="306"/>
    </location>
</feature>
<dbReference type="Gene3D" id="1.20.920.10">
    <property type="entry name" value="Bromodomain-like"/>
    <property type="match status" value="1"/>
</dbReference>
<dbReference type="PANTHER" id="PTHR22881:SF26">
    <property type="entry name" value="BROMODOMAIN CONTAINING PROTEIN, EXPRESSED"/>
    <property type="match status" value="1"/>
</dbReference>
<dbReference type="SMART" id="SM00297">
    <property type="entry name" value="BROMO"/>
    <property type="match status" value="1"/>
</dbReference>
<dbReference type="PANTHER" id="PTHR22881">
    <property type="entry name" value="BROMODOMAIN CONTAINING PROTEIN"/>
    <property type="match status" value="1"/>
</dbReference>
<keyword evidence="1 2" id="KW-0103">Bromodomain</keyword>